<protein>
    <submittedName>
        <fullName evidence="1">Uncharacterized protein</fullName>
    </submittedName>
</protein>
<gene>
    <name evidence="1" type="ORF">PLANPX_1970</name>
</gene>
<name>A0A5K7X731_9BACT</name>
<dbReference type="EMBL" id="AP021861">
    <property type="protein sequence ID" value="BBO32358.1"/>
    <property type="molecule type" value="Genomic_DNA"/>
</dbReference>
<proteinExistence type="predicted"/>
<reference evidence="2" key="1">
    <citation type="submission" date="2019-10" db="EMBL/GenBank/DDBJ databases">
        <title>Lacipirellula parvula gen. nov., sp. nov., representing a lineage of planctomycetes widespread in freshwater anoxic habitats, and description of the family Lacipirellulaceae.</title>
        <authorList>
            <person name="Dedysh S.N."/>
            <person name="Kulichevskaya I.S."/>
            <person name="Beletsky A.V."/>
            <person name="Rakitin A.L."/>
            <person name="Mardanov A.V."/>
            <person name="Ivanova A.A."/>
            <person name="Saltykova V.X."/>
            <person name="Rijpstra W.I.C."/>
            <person name="Sinninghe Damste J.S."/>
            <person name="Ravin N.V."/>
        </authorList>
    </citation>
    <scope>NUCLEOTIDE SEQUENCE [LARGE SCALE GENOMIC DNA]</scope>
    <source>
        <strain evidence="2">PX69</strain>
    </source>
</reference>
<organism evidence="1 2">
    <name type="scientific">Lacipirellula parvula</name>
    <dbReference type="NCBI Taxonomy" id="2650471"/>
    <lineage>
        <taxon>Bacteria</taxon>
        <taxon>Pseudomonadati</taxon>
        <taxon>Planctomycetota</taxon>
        <taxon>Planctomycetia</taxon>
        <taxon>Pirellulales</taxon>
        <taxon>Lacipirellulaceae</taxon>
        <taxon>Lacipirellula</taxon>
    </lineage>
</organism>
<dbReference type="KEGG" id="lpav:PLANPX_1970"/>
<dbReference type="AlphaFoldDB" id="A0A5K7X731"/>
<sequence length="41" mass="4798">MAGVCESCWRRDVLERCVDPDDVIKDAARWLRVMRARGSFQ</sequence>
<keyword evidence="2" id="KW-1185">Reference proteome</keyword>
<evidence type="ECO:0000313" key="1">
    <source>
        <dbReference type="EMBL" id="BBO32358.1"/>
    </source>
</evidence>
<dbReference type="Proteomes" id="UP000326837">
    <property type="component" value="Chromosome"/>
</dbReference>
<accession>A0A5K7X731</accession>
<evidence type="ECO:0000313" key="2">
    <source>
        <dbReference type="Proteomes" id="UP000326837"/>
    </source>
</evidence>